<sequence>MPPYLLDLPLELGVKIAFHVQDEGADGAAVRREDLQSCMLVCKAFSTLFRPYIYRVLRLLDLAAVEYYFEHLSARPGYARFVKTLHVFKGWDVVQSDAFPELLNLLPSVSEVVFGGGAVGSRATKLDFLQLPPRTVGSIVRICTLHSVTRLYVARCINCPGAILDVPGCTLVDVTFDPGSVVPSTVGESGDGEERRPGLGILRDLDVTWSPESAETFGEVVQGYGRRFENVTSLCVGLQVDYGTAWETMEKLIDRSRSLEELEIRIGTDVFTRAFNTEYSVLENAQLNLGNVSQLRRLAFTVFYPTASHIRMFLRILRDIVSSLVGRTLEKVDICMEIVMVNFIEELMDPEVGWAGLEGLLADKEVFPKLVCVRVDLKVPLGIIRGNGWKELSEGVDGNWYIRSYLPYISFMDVNDTAPTDLPVEILCAIVQMAARNSVKNHYNLALVSRDFNSWASPFAFDRVDNLTTRKSFVFRNVILRKPAQYFARDVHIKSISLVEAIPLPLARSILT</sequence>
<comment type="caution">
    <text evidence="1">The sequence shown here is derived from an EMBL/GenBank/DDBJ whole genome shotgun (WGS) entry which is preliminary data.</text>
</comment>
<dbReference type="EMBL" id="AACS02000004">
    <property type="protein sequence ID" value="EAU83091.1"/>
    <property type="molecule type" value="Genomic_DNA"/>
</dbReference>
<protein>
    <recommendedName>
        <fullName evidence="3">F-box domain-containing protein</fullName>
    </recommendedName>
</protein>
<reference evidence="1 2" key="1">
    <citation type="journal article" date="2010" name="Proc. Natl. Acad. Sci. U.S.A.">
        <title>Insights into evolution of multicellular fungi from the assembled chromosomes of the mushroom Coprinopsis cinerea (Coprinus cinereus).</title>
        <authorList>
            <person name="Stajich J.E."/>
            <person name="Wilke S.K."/>
            <person name="Ahren D."/>
            <person name="Au C.H."/>
            <person name="Birren B.W."/>
            <person name="Borodovsky M."/>
            <person name="Burns C."/>
            <person name="Canback B."/>
            <person name="Casselton L.A."/>
            <person name="Cheng C.K."/>
            <person name="Deng J."/>
            <person name="Dietrich F.S."/>
            <person name="Fargo D.C."/>
            <person name="Farman M.L."/>
            <person name="Gathman A.C."/>
            <person name="Goldberg J."/>
            <person name="Guigo R."/>
            <person name="Hoegger P.J."/>
            <person name="Hooker J.B."/>
            <person name="Huggins A."/>
            <person name="James T.Y."/>
            <person name="Kamada T."/>
            <person name="Kilaru S."/>
            <person name="Kodira C."/>
            <person name="Kues U."/>
            <person name="Kupfer D."/>
            <person name="Kwan H.S."/>
            <person name="Lomsadze A."/>
            <person name="Li W."/>
            <person name="Lilly W.W."/>
            <person name="Ma L.J."/>
            <person name="Mackey A.J."/>
            <person name="Manning G."/>
            <person name="Martin F."/>
            <person name="Muraguchi H."/>
            <person name="Natvig D.O."/>
            <person name="Palmerini H."/>
            <person name="Ramesh M.A."/>
            <person name="Rehmeyer C.J."/>
            <person name="Roe B.A."/>
            <person name="Shenoy N."/>
            <person name="Stanke M."/>
            <person name="Ter-Hovhannisyan V."/>
            <person name="Tunlid A."/>
            <person name="Velagapudi R."/>
            <person name="Vision T.J."/>
            <person name="Zeng Q."/>
            <person name="Zolan M.E."/>
            <person name="Pukkila P.J."/>
        </authorList>
    </citation>
    <scope>NUCLEOTIDE SEQUENCE [LARGE SCALE GENOMIC DNA]</scope>
    <source>
        <strain evidence="2">Okayama-7 / 130 / ATCC MYA-4618 / FGSC 9003</strain>
    </source>
</reference>
<evidence type="ECO:0000313" key="1">
    <source>
        <dbReference type="EMBL" id="EAU83091.1"/>
    </source>
</evidence>
<dbReference type="InParanoid" id="A8P4E0"/>
<dbReference type="Proteomes" id="UP000001861">
    <property type="component" value="Unassembled WGS sequence"/>
</dbReference>
<dbReference type="AlphaFoldDB" id="A8P4E0"/>
<evidence type="ECO:0008006" key="3">
    <source>
        <dbReference type="Google" id="ProtNLM"/>
    </source>
</evidence>
<organism evidence="1 2">
    <name type="scientific">Coprinopsis cinerea (strain Okayama-7 / 130 / ATCC MYA-4618 / FGSC 9003)</name>
    <name type="common">Inky cap fungus</name>
    <name type="synonym">Hormographiella aspergillata</name>
    <dbReference type="NCBI Taxonomy" id="240176"/>
    <lineage>
        <taxon>Eukaryota</taxon>
        <taxon>Fungi</taxon>
        <taxon>Dikarya</taxon>
        <taxon>Basidiomycota</taxon>
        <taxon>Agaricomycotina</taxon>
        <taxon>Agaricomycetes</taxon>
        <taxon>Agaricomycetidae</taxon>
        <taxon>Agaricales</taxon>
        <taxon>Agaricineae</taxon>
        <taxon>Psathyrellaceae</taxon>
        <taxon>Coprinopsis</taxon>
    </lineage>
</organism>
<evidence type="ECO:0000313" key="2">
    <source>
        <dbReference type="Proteomes" id="UP000001861"/>
    </source>
</evidence>
<proteinExistence type="predicted"/>
<accession>A8P4E0</accession>
<gene>
    <name evidence="1" type="ORF">CC1G_11175</name>
</gene>
<dbReference type="GeneID" id="6015326"/>
<keyword evidence="2" id="KW-1185">Reference proteome</keyword>
<dbReference type="VEuPathDB" id="FungiDB:CC1G_11175"/>
<dbReference type="RefSeq" id="XP_001838732.1">
    <property type="nucleotide sequence ID" value="XM_001838680.1"/>
</dbReference>
<name>A8P4E0_COPC7</name>
<dbReference type="KEGG" id="cci:CC1G_11175"/>